<name>A0A8J4CWK6_9CHLO</name>
<dbReference type="AlphaFoldDB" id="A0A8J4CWK6"/>
<feature type="compositionally biased region" description="Basic and acidic residues" evidence="1">
    <location>
        <begin position="29"/>
        <end position="39"/>
    </location>
</feature>
<accession>A0A8J4CWK6</accession>
<dbReference type="EMBL" id="BNCP01000063">
    <property type="protein sequence ID" value="GIL91257.1"/>
    <property type="molecule type" value="Genomic_DNA"/>
</dbReference>
<evidence type="ECO:0000256" key="1">
    <source>
        <dbReference type="SAM" id="MobiDB-lite"/>
    </source>
</evidence>
<evidence type="ECO:0000313" key="2">
    <source>
        <dbReference type="EMBL" id="GIL91257.1"/>
    </source>
</evidence>
<evidence type="ECO:0000313" key="3">
    <source>
        <dbReference type="Proteomes" id="UP000747110"/>
    </source>
</evidence>
<feature type="region of interest" description="Disordered" evidence="1">
    <location>
        <begin position="1"/>
        <end position="58"/>
    </location>
</feature>
<proteinExistence type="predicted"/>
<organism evidence="2 3">
    <name type="scientific">Volvox reticuliferus</name>
    <dbReference type="NCBI Taxonomy" id="1737510"/>
    <lineage>
        <taxon>Eukaryota</taxon>
        <taxon>Viridiplantae</taxon>
        <taxon>Chlorophyta</taxon>
        <taxon>core chlorophytes</taxon>
        <taxon>Chlorophyceae</taxon>
        <taxon>CS clade</taxon>
        <taxon>Chlamydomonadales</taxon>
        <taxon>Volvocaceae</taxon>
        <taxon>Volvox</taxon>
    </lineage>
</organism>
<gene>
    <name evidence="2" type="ORF">Vretifemale_18928</name>
</gene>
<sequence>MRVDGQPPQGRKPQEKDGLRMRAQARRQGIVERRQKAADVRASGRAAERAAEQDGGVEEEDHCWIRCSGLKASLCVKISLARMNITPLPRTCSRCRCSRSGSQQIKY</sequence>
<comment type="caution">
    <text evidence="2">The sequence shown here is derived from an EMBL/GenBank/DDBJ whole genome shotgun (WGS) entry which is preliminary data.</text>
</comment>
<reference evidence="2" key="1">
    <citation type="journal article" date="2021" name="Proc. Natl. Acad. Sci. U.S.A.">
        <title>Three genomes in the algal genus Volvox reveal the fate of a haploid sex-determining region after a transition to homothallism.</title>
        <authorList>
            <person name="Yamamoto K."/>
            <person name="Hamaji T."/>
            <person name="Kawai-Toyooka H."/>
            <person name="Matsuzaki R."/>
            <person name="Takahashi F."/>
            <person name="Nishimura Y."/>
            <person name="Kawachi M."/>
            <person name="Noguchi H."/>
            <person name="Minakuchi Y."/>
            <person name="Umen J.G."/>
            <person name="Toyoda A."/>
            <person name="Nozaki H."/>
        </authorList>
    </citation>
    <scope>NUCLEOTIDE SEQUENCE</scope>
    <source>
        <strain evidence="2">NIES-3786</strain>
    </source>
</reference>
<keyword evidence="3" id="KW-1185">Reference proteome</keyword>
<dbReference type="Proteomes" id="UP000747110">
    <property type="component" value="Unassembled WGS sequence"/>
</dbReference>
<protein>
    <submittedName>
        <fullName evidence="2">Uncharacterized protein</fullName>
    </submittedName>
</protein>